<dbReference type="PANTHER" id="PTHR34957:SF1">
    <property type="entry name" value="NUCLEAR TRANSPORT FACTOR 2 (NTF2) FAMILY PROTEIN"/>
    <property type="match status" value="1"/>
</dbReference>
<dbReference type="AlphaFoldDB" id="A0A1J5SUW7"/>
<sequence length="142" mass="15445">MSIHKPLFTTPQDAEAAFYDALSRADLEAMMAVWAEDEEIVCVLPGGPRLAGYAAVREAWRRVFASGRRLSIALSNQVYLSGMLLSVHSLHEHLGFSDGEGQTAPVVVTNVYVRGALGWRLLAHHASPAPPEMPAQNAKTLH</sequence>
<gene>
    <name evidence="2" type="ORF">GALL_140110</name>
</gene>
<feature type="domain" description="SnoaL-like" evidence="1">
    <location>
        <begin position="16"/>
        <end position="129"/>
    </location>
</feature>
<reference evidence="2" key="1">
    <citation type="submission" date="2016-10" db="EMBL/GenBank/DDBJ databases">
        <title>Sequence of Gallionella enrichment culture.</title>
        <authorList>
            <person name="Poehlein A."/>
            <person name="Muehling M."/>
            <person name="Daniel R."/>
        </authorList>
    </citation>
    <scope>NUCLEOTIDE SEQUENCE</scope>
</reference>
<proteinExistence type="predicted"/>
<evidence type="ECO:0000313" key="2">
    <source>
        <dbReference type="EMBL" id="OIR03830.1"/>
    </source>
</evidence>
<dbReference type="SUPFAM" id="SSF54427">
    <property type="entry name" value="NTF2-like"/>
    <property type="match status" value="1"/>
</dbReference>
<dbReference type="InterPro" id="IPR032710">
    <property type="entry name" value="NTF2-like_dom_sf"/>
</dbReference>
<evidence type="ECO:0000259" key="1">
    <source>
        <dbReference type="Pfam" id="PF13474"/>
    </source>
</evidence>
<dbReference type="Pfam" id="PF13474">
    <property type="entry name" value="SnoaL_3"/>
    <property type="match status" value="1"/>
</dbReference>
<dbReference type="EMBL" id="MLJW01000062">
    <property type="protein sequence ID" value="OIR03830.1"/>
    <property type="molecule type" value="Genomic_DNA"/>
</dbReference>
<organism evidence="2">
    <name type="scientific">mine drainage metagenome</name>
    <dbReference type="NCBI Taxonomy" id="410659"/>
    <lineage>
        <taxon>unclassified sequences</taxon>
        <taxon>metagenomes</taxon>
        <taxon>ecological metagenomes</taxon>
    </lineage>
</organism>
<dbReference type="Gene3D" id="3.10.450.50">
    <property type="match status" value="1"/>
</dbReference>
<accession>A0A1J5SUW7</accession>
<dbReference type="InterPro" id="IPR037401">
    <property type="entry name" value="SnoaL-like"/>
</dbReference>
<name>A0A1J5SUW7_9ZZZZ</name>
<dbReference type="PANTHER" id="PTHR34957">
    <property type="entry name" value="NUCLEAR TRANSPORT FACTOR 2 (NTF2) FAMILY PROTEIN"/>
    <property type="match status" value="1"/>
</dbReference>
<comment type="caution">
    <text evidence="2">The sequence shown here is derived from an EMBL/GenBank/DDBJ whole genome shotgun (WGS) entry which is preliminary data.</text>
</comment>
<protein>
    <submittedName>
        <fullName evidence="2">SnoaL-like domain protein</fullName>
    </submittedName>
</protein>